<evidence type="ECO:0000313" key="2">
    <source>
        <dbReference type="Proteomes" id="UP000886501"/>
    </source>
</evidence>
<name>A0ACB6YZW6_THEGA</name>
<evidence type="ECO:0000313" key="1">
    <source>
        <dbReference type="EMBL" id="KAF9642984.1"/>
    </source>
</evidence>
<dbReference type="Proteomes" id="UP000886501">
    <property type="component" value="Unassembled WGS sequence"/>
</dbReference>
<proteinExistence type="predicted"/>
<keyword evidence="2" id="KW-1185">Reference proteome</keyword>
<reference evidence="1" key="1">
    <citation type="submission" date="2019-10" db="EMBL/GenBank/DDBJ databases">
        <authorList>
            <consortium name="DOE Joint Genome Institute"/>
            <person name="Kuo A."/>
            <person name="Miyauchi S."/>
            <person name="Kiss E."/>
            <person name="Drula E."/>
            <person name="Kohler A."/>
            <person name="Sanchez-Garcia M."/>
            <person name="Andreopoulos B."/>
            <person name="Barry K.W."/>
            <person name="Bonito G."/>
            <person name="Buee M."/>
            <person name="Carver A."/>
            <person name="Chen C."/>
            <person name="Cichocki N."/>
            <person name="Clum A."/>
            <person name="Culley D."/>
            <person name="Crous P.W."/>
            <person name="Fauchery L."/>
            <person name="Girlanda M."/>
            <person name="Hayes R."/>
            <person name="Keri Z."/>
            <person name="Labutti K."/>
            <person name="Lipzen A."/>
            <person name="Lombard V."/>
            <person name="Magnuson J."/>
            <person name="Maillard F."/>
            <person name="Morin E."/>
            <person name="Murat C."/>
            <person name="Nolan M."/>
            <person name="Ohm R."/>
            <person name="Pangilinan J."/>
            <person name="Pereira M."/>
            <person name="Perotto S."/>
            <person name="Peter M."/>
            <person name="Riley R."/>
            <person name="Sitrit Y."/>
            <person name="Stielow B."/>
            <person name="Szollosi G."/>
            <person name="Zifcakova L."/>
            <person name="Stursova M."/>
            <person name="Spatafora J.W."/>
            <person name="Tedersoo L."/>
            <person name="Vaario L.-M."/>
            <person name="Yamada A."/>
            <person name="Yan M."/>
            <person name="Wang P."/>
            <person name="Xu J."/>
            <person name="Bruns T."/>
            <person name="Baldrian P."/>
            <person name="Vilgalys R."/>
            <person name="Henrissat B."/>
            <person name="Grigoriev I.V."/>
            <person name="Hibbett D."/>
            <person name="Nagy L.G."/>
            <person name="Martin F.M."/>
        </authorList>
    </citation>
    <scope>NUCLEOTIDE SEQUENCE</scope>
    <source>
        <strain evidence="1">P2</strain>
    </source>
</reference>
<gene>
    <name evidence="1" type="ORF">BDM02DRAFT_3132728</name>
</gene>
<comment type="caution">
    <text evidence="1">The sequence shown here is derived from an EMBL/GenBank/DDBJ whole genome shotgun (WGS) entry which is preliminary data.</text>
</comment>
<dbReference type="EMBL" id="MU118306">
    <property type="protein sequence ID" value="KAF9642984.1"/>
    <property type="molecule type" value="Genomic_DNA"/>
</dbReference>
<protein>
    <submittedName>
        <fullName evidence="1">Uncharacterized protein</fullName>
    </submittedName>
</protein>
<accession>A0ACB6YZW6</accession>
<sequence>MDPKLQRRKHQGSALSSLNTAVEATNVAEERAGIAPVKAAFGSVTALLMVIRDSMTKKADYVELGLACADVCGALDQGVNGRREDQISESVFEAIERLTTTVTEVKRNVDELGKRNAISRLFHAKDDKETIAAWRLDLNRILHVFNTELAINTHVIVSDVHQDVTNTRAVISDVHQGVVNTHAIVSELQHSVTNTHTIVSDIHRTIVKGQEASEDKGRLFLVQSKEELRKRQTLSEVNGSKGNLLLSMTKKTEGCQQTKIDPGTRYDFPLSNGFDDEKYHTPDIVRGLYGMRVLVTVVPGHEFCVDRKIQAAPIGWAKVDYTLATFKSTFS</sequence>
<reference evidence="1" key="2">
    <citation type="journal article" date="2020" name="Nat. Commun.">
        <title>Large-scale genome sequencing of mycorrhizal fungi provides insights into the early evolution of symbiotic traits.</title>
        <authorList>
            <person name="Miyauchi S."/>
            <person name="Kiss E."/>
            <person name="Kuo A."/>
            <person name="Drula E."/>
            <person name="Kohler A."/>
            <person name="Sanchez-Garcia M."/>
            <person name="Morin E."/>
            <person name="Andreopoulos B."/>
            <person name="Barry K.W."/>
            <person name="Bonito G."/>
            <person name="Buee M."/>
            <person name="Carver A."/>
            <person name="Chen C."/>
            <person name="Cichocki N."/>
            <person name="Clum A."/>
            <person name="Culley D."/>
            <person name="Crous P.W."/>
            <person name="Fauchery L."/>
            <person name="Girlanda M."/>
            <person name="Hayes R.D."/>
            <person name="Keri Z."/>
            <person name="LaButti K."/>
            <person name="Lipzen A."/>
            <person name="Lombard V."/>
            <person name="Magnuson J."/>
            <person name="Maillard F."/>
            <person name="Murat C."/>
            <person name="Nolan M."/>
            <person name="Ohm R.A."/>
            <person name="Pangilinan J."/>
            <person name="Pereira M.F."/>
            <person name="Perotto S."/>
            <person name="Peter M."/>
            <person name="Pfister S."/>
            <person name="Riley R."/>
            <person name="Sitrit Y."/>
            <person name="Stielow J.B."/>
            <person name="Szollosi G."/>
            <person name="Zifcakova L."/>
            <person name="Stursova M."/>
            <person name="Spatafora J.W."/>
            <person name="Tedersoo L."/>
            <person name="Vaario L.M."/>
            <person name="Yamada A."/>
            <person name="Yan M."/>
            <person name="Wang P."/>
            <person name="Xu J."/>
            <person name="Bruns T."/>
            <person name="Baldrian P."/>
            <person name="Vilgalys R."/>
            <person name="Dunand C."/>
            <person name="Henrissat B."/>
            <person name="Grigoriev I.V."/>
            <person name="Hibbett D."/>
            <person name="Nagy L.G."/>
            <person name="Martin F.M."/>
        </authorList>
    </citation>
    <scope>NUCLEOTIDE SEQUENCE</scope>
    <source>
        <strain evidence="1">P2</strain>
    </source>
</reference>
<organism evidence="1 2">
    <name type="scientific">Thelephora ganbajun</name>
    <name type="common">Ganba fungus</name>
    <dbReference type="NCBI Taxonomy" id="370292"/>
    <lineage>
        <taxon>Eukaryota</taxon>
        <taxon>Fungi</taxon>
        <taxon>Dikarya</taxon>
        <taxon>Basidiomycota</taxon>
        <taxon>Agaricomycotina</taxon>
        <taxon>Agaricomycetes</taxon>
        <taxon>Thelephorales</taxon>
        <taxon>Thelephoraceae</taxon>
        <taxon>Thelephora</taxon>
    </lineage>
</organism>